<evidence type="ECO:0000259" key="4">
    <source>
        <dbReference type="Pfam" id="PF07859"/>
    </source>
</evidence>
<keyword evidence="2 5" id="KW-0378">Hydrolase</keyword>
<evidence type="ECO:0000313" key="5">
    <source>
        <dbReference type="EMBL" id="KAJ8103933.1"/>
    </source>
</evidence>
<dbReference type="PANTHER" id="PTHR48081:SF8">
    <property type="entry name" value="ALPHA_BETA HYDROLASE FOLD-3 DOMAIN-CONTAINING PROTEIN-RELATED"/>
    <property type="match status" value="1"/>
</dbReference>
<comment type="similarity">
    <text evidence="1">Belongs to the 'GDXG' lipolytic enzyme family.</text>
</comment>
<dbReference type="Gene3D" id="3.40.50.1820">
    <property type="entry name" value="alpha/beta hydrolase"/>
    <property type="match status" value="1"/>
</dbReference>
<dbReference type="Proteomes" id="UP001217417">
    <property type="component" value="Unassembled WGS sequence"/>
</dbReference>
<dbReference type="RefSeq" id="XP_056047383.1">
    <property type="nucleotide sequence ID" value="XM_056191814.1"/>
</dbReference>
<dbReference type="PROSITE" id="PS01174">
    <property type="entry name" value="LIPASE_GDXG_SER"/>
    <property type="match status" value="1"/>
</dbReference>
<dbReference type="GeneID" id="80886980"/>
<dbReference type="GO" id="GO:0016787">
    <property type="term" value="F:hydrolase activity"/>
    <property type="evidence" value="ECO:0007669"/>
    <property type="project" value="UniProtKB-KW"/>
</dbReference>
<sequence>MSSAVEVATPVEAAIAAAVETPVFDVHVQTSAVTEIRASVARDSEKQAEKPRRSLREALPVIKMAPYLMFEAIMHTAYLRNAAHGWDLRTHMIVSMVRRFMYHEGKTVEEVQRSSRKGLPFQSDEVEVLPFIIPVPQVQEDVEFLEHKIKTAIDRLTREAGLAEPTIPDPTVVEVQAEWVIKKRSDKGKEFVPTAEDVVVIFAHGGAHYLGSAAAHRFLTGPLVESTQVKVLSLDYRLSPQNPLPAALTDFLVSYFYVVETLKVSPSRIVFAGDSSGGCLVLSTLGVILYGEDASSRLPVPAGALVISPWVDMTRSMPSESSKATEQFDYIPPANFYPNLKPSEAWPVENGRYWHYAENNAILHPLASPITTPSWKGSCPLFIAVSDERLRDSGLLLSKFYQESGNPTYLYYHENLPHVFHILGNSQPSVSKSFSEMKLFIEDCLSQKTPAADGETPQELESQSATIDILGKERPFQENKIPNYTYQELRKRMDARITEITYLLRYLVAERNRKQLSM</sequence>
<dbReference type="Pfam" id="PF07859">
    <property type="entry name" value="Abhydrolase_3"/>
    <property type="match status" value="1"/>
</dbReference>
<dbReference type="InterPro" id="IPR050300">
    <property type="entry name" value="GDXG_lipolytic_enzyme"/>
</dbReference>
<feature type="domain" description="Alpha/beta hydrolase fold-3" evidence="4">
    <location>
        <begin position="200"/>
        <end position="421"/>
    </location>
</feature>
<dbReference type="SUPFAM" id="SSF53474">
    <property type="entry name" value="alpha/beta-Hydrolases"/>
    <property type="match status" value="1"/>
</dbReference>
<accession>A0AAD7QYV7</accession>
<dbReference type="InterPro" id="IPR029058">
    <property type="entry name" value="AB_hydrolase_fold"/>
</dbReference>
<name>A0AAD7QYV7_9ASCO</name>
<dbReference type="PANTHER" id="PTHR48081">
    <property type="entry name" value="AB HYDROLASE SUPERFAMILY PROTEIN C4A8.06C"/>
    <property type="match status" value="1"/>
</dbReference>
<dbReference type="AlphaFoldDB" id="A0AAD7QYV7"/>
<evidence type="ECO:0000313" key="6">
    <source>
        <dbReference type="Proteomes" id="UP001217417"/>
    </source>
</evidence>
<organism evidence="5 6">
    <name type="scientific">Lipomyces tetrasporus</name>
    <dbReference type="NCBI Taxonomy" id="54092"/>
    <lineage>
        <taxon>Eukaryota</taxon>
        <taxon>Fungi</taxon>
        <taxon>Dikarya</taxon>
        <taxon>Ascomycota</taxon>
        <taxon>Saccharomycotina</taxon>
        <taxon>Lipomycetes</taxon>
        <taxon>Lipomycetales</taxon>
        <taxon>Lipomycetaceae</taxon>
        <taxon>Lipomyces</taxon>
    </lineage>
</organism>
<gene>
    <name evidence="5" type="ORF">POJ06DRAFT_9607</name>
</gene>
<keyword evidence="6" id="KW-1185">Reference proteome</keyword>
<proteinExistence type="inferred from homology"/>
<feature type="active site" evidence="3">
    <location>
        <position position="275"/>
    </location>
</feature>
<dbReference type="InterPro" id="IPR033140">
    <property type="entry name" value="Lipase_GDXG_put_SER_AS"/>
</dbReference>
<dbReference type="EMBL" id="JARPMG010000001">
    <property type="protein sequence ID" value="KAJ8103933.1"/>
    <property type="molecule type" value="Genomic_DNA"/>
</dbReference>
<protein>
    <submittedName>
        <fullName evidence="5">Alpha/Beta hydrolase protein</fullName>
    </submittedName>
</protein>
<dbReference type="InterPro" id="IPR013094">
    <property type="entry name" value="AB_hydrolase_3"/>
</dbReference>
<comment type="caution">
    <text evidence="5">The sequence shown here is derived from an EMBL/GenBank/DDBJ whole genome shotgun (WGS) entry which is preliminary data.</text>
</comment>
<evidence type="ECO:0000256" key="3">
    <source>
        <dbReference type="PROSITE-ProRule" id="PRU10038"/>
    </source>
</evidence>
<evidence type="ECO:0000256" key="2">
    <source>
        <dbReference type="ARBA" id="ARBA00022801"/>
    </source>
</evidence>
<reference evidence="5" key="1">
    <citation type="submission" date="2023-03" db="EMBL/GenBank/DDBJ databases">
        <title>Near-Complete genome sequence of Lipomyces tetrasporous NRRL Y-64009, an oleaginous yeast capable of growing on lignocellulosic hydrolysates.</title>
        <authorList>
            <consortium name="Lawrence Berkeley National Laboratory"/>
            <person name="Jagtap S.S."/>
            <person name="Liu J.-J."/>
            <person name="Walukiewicz H.E."/>
            <person name="Pangilinan J."/>
            <person name="Lipzen A."/>
            <person name="Ahrendt S."/>
            <person name="Koriabine M."/>
            <person name="Cobaugh K."/>
            <person name="Salamov A."/>
            <person name="Yoshinaga Y."/>
            <person name="Ng V."/>
            <person name="Daum C."/>
            <person name="Grigoriev I.V."/>
            <person name="Slininger P.J."/>
            <person name="Dien B.S."/>
            <person name="Jin Y.-S."/>
            <person name="Rao C.V."/>
        </authorList>
    </citation>
    <scope>NUCLEOTIDE SEQUENCE</scope>
    <source>
        <strain evidence="5">NRRL Y-64009</strain>
    </source>
</reference>
<evidence type="ECO:0000256" key="1">
    <source>
        <dbReference type="ARBA" id="ARBA00010515"/>
    </source>
</evidence>